<dbReference type="AlphaFoldDB" id="A0A9P7UVK1"/>
<dbReference type="RefSeq" id="XP_043011905.1">
    <property type="nucleotide sequence ID" value="XM_043150815.1"/>
</dbReference>
<keyword evidence="4" id="KW-1185">Reference proteome</keyword>
<feature type="transmembrane region" description="Helical" evidence="2">
    <location>
        <begin position="209"/>
        <end position="232"/>
    </location>
</feature>
<accession>A0A9P7UVK1</accession>
<dbReference type="GeneID" id="66075260"/>
<proteinExistence type="predicted"/>
<evidence type="ECO:0000256" key="2">
    <source>
        <dbReference type="SAM" id="Phobius"/>
    </source>
</evidence>
<feature type="transmembrane region" description="Helical" evidence="2">
    <location>
        <begin position="20"/>
        <end position="44"/>
    </location>
</feature>
<feature type="region of interest" description="Disordered" evidence="1">
    <location>
        <begin position="281"/>
        <end position="342"/>
    </location>
</feature>
<reference evidence="3" key="1">
    <citation type="journal article" date="2021" name="Genome Biol. Evol.">
        <title>The assembled and annotated genome of the fairy-ring fungus Marasmius oreades.</title>
        <authorList>
            <person name="Hiltunen M."/>
            <person name="Ament-Velasquez S.L."/>
            <person name="Johannesson H."/>
        </authorList>
    </citation>
    <scope>NUCLEOTIDE SEQUENCE</scope>
    <source>
        <strain evidence="3">03SP1</strain>
    </source>
</reference>
<feature type="transmembrane region" description="Helical" evidence="2">
    <location>
        <begin position="53"/>
        <end position="75"/>
    </location>
</feature>
<comment type="caution">
    <text evidence="3">The sequence shown here is derived from an EMBL/GenBank/DDBJ whole genome shotgun (WGS) entry which is preliminary data.</text>
</comment>
<dbReference type="OrthoDB" id="2796825at2759"/>
<keyword evidence="2" id="KW-1133">Transmembrane helix</keyword>
<feature type="transmembrane region" description="Helical" evidence="2">
    <location>
        <begin position="141"/>
        <end position="159"/>
    </location>
</feature>
<keyword evidence="2" id="KW-0812">Transmembrane</keyword>
<feature type="transmembrane region" description="Helical" evidence="2">
    <location>
        <begin position="244"/>
        <end position="266"/>
    </location>
</feature>
<gene>
    <name evidence="3" type="ORF">E1B28_006184</name>
</gene>
<evidence type="ECO:0000313" key="4">
    <source>
        <dbReference type="Proteomes" id="UP001049176"/>
    </source>
</evidence>
<dbReference type="KEGG" id="more:E1B28_006184"/>
<organism evidence="3 4">
    <name type="scientific">Marasmius oreades</name>
    <name type="common">fairy-ring Marasmius</name>
    <dbReference type="NCBI Taxonomy" id="181124"/>
    <lineage>
        <taxon>Eukaryota</taxon>
        <taxon>Fungi</taxon>
        <taxon>Dikarya</taxon>
        <taxon>Basidiomycota</taxon>
        <taxon>Agaricomycotina</taxon>
        <taxon>Agaricomycetes</taxon>
        <taxon>Agaricomycetidae</taxon>
        <taxon>Agaricales</taxon>
        <taxon>Marasmiineae</taxon>
        <taxon>Marasmiaceae</taxon>
        <taxon>Marasmius</taxon>
    </lineage>
</organism>
<evidence type="ECO:0000313" key="3">
    <source>
        <dbReference type="EMBL" id="KAG7095435.1"/>
    </source>
</evidence>
<name>A0A9P7UVK1_9AGAR</name>
<evidence type="ECO:0000256" key="1">
    <source>
        <dbReference type="SAM" id="MobiDB-lite"/>
    </source>
</evidence>
<dbReference type="EMBL" id="CM032183">
    <property type="protein sequence ID" value="KAG7095435.1"/>
    <property type="molecule type" value="Genomic_DNA"/>
</dbReference>
<feature type="compositionally biased region" description="Polar residues" evidence="1">
    <location>
        <begin position="307"/>
        <end position="322"/>
    </location>
</feature>
<feature type="compositionally biased region" description="Basic and acidic residues" evidence="1">
    <location>
        <begin position="323"/>
        <end position="334"/>
    </location>
</feature>
<keyword evidence="2" id="KW-0472">Membrane</keyword>
<protein>
    <submittedName>
        <fullName evidence="3">Uncharacterized protein</fullName>
    </submittedName>
</protein>
<feature type="transmembrane region" description="Helical" evidence="2">
    <location>
        <begin position="171"/>
        <end position="188"/>
    </location>
</feature>
<sequence>MSFNTQEDPGNLWFEQATFLSSHLASVGYGIHVSVYFTVTYFLLKRKLPHKLFWLLFNGFLFAFGTINLACGIFYNQNAWVTKREYPGGPFAYLSEQQALSTQTLGNSAAILASFFADGLMLQRVVILYDWNWWIIIPPGLFYIACVILSILTTVQLALPTQTSWTPLSLPVWIVLMILPMWLTALIAGKILYHRHQLVKVMGVEAASIYTGVAAIVIESALPFTLISIILLGLFGDNDLAQNLFVLLLVQIECIAPEMIVLRVILGRAWTRQTLKPDGGLNKDFRDADGSNSTPMAFAEPPMISLDDSTTRMQGSNSQSEVSMDHPEEKDKNVGRVTIDAV</sequence>
<dbReference type="Proteomes" id="UP001049176">
    <property type="component" value="Chromosome 3"/>
</dbReference>